<proteinExistence type="predicted"/>
<reference evidence="2 3" key="1">
    <citation type="submission" date="2016-10" db="EMBL/GenBank/DDBJ databases">
        <authorList>
            <person name="Varghese N."/>
            <person name="Submissions S."/>
        </authorList>
    </citation>
    <scope>NUCLEOTIDE SEQUENCE [LARGE SCALE GENOMIC DNA]</scope>
    <source>
        <strain evidence="2 3">Nl1</strain>
    </source>
</reference>
<protein>
    <submittedName>
        <fullName evidence="2">PEP-CTERM protein-sorting domain-containing protein</fullName>
    </submittedName>
</protein>
<name>A0ABY0TH04_9PROT</name>
<evidence type="ECO:0000259" key="1">
    <source>
        <dbReference type="Pfam" id="PF07589"/>
    </source>
</evidence>
<gene>
    <name evidence="2" type="ORF">SAMN05216402_2423</name>
</gene>
<sequence>MNSKQAGIQKTIIGLLVLALSICPVSPVRAGPIWENGRAYTGMLVDGAVETAEATIGHLETAIQVAEAAVVAANAALFSARAAAAGASGTAAAAALAAIGAAETAVATAELALAGATAAVPATVVVAAGAIGGTLIGEALRGLWEWSWGLVSDATSSDTTGPIYASATSAEMEALLPTLVSIGTGFNLTNTDFLAAGSSGLISQAFITQGAHMFIGASLGAAAATAGRFDEVLTAVADLQGELIEYRSTVEAFAGVLENTSFQSPVAGLLAARTNFDSAVAEARAACPAAAGSACSAMNTALDNAVAAFQSAQDAVGTVAFPALVGGSNPVFPDLTLLRFNQFLNDTASLGAAALPGQEIALADRLLLEAGVFFPGMTSFGPAIAAYDALGDTGGKESALFDAVTGQINLADLLRGSATTLSLNGAWLNIDLEQSPVTQEARAAVPEPSTLMLLGLGVLGLFGYGRRRQKVIRYSQSDVIRSVAV</sequence>
<dbReference type="EMBL" id="FNKY01000001">
    <property type="protein sequence ID" value="SDQ82055.1"/>
    <property type="molecule type" value="Genomic_DNA"/>
</dbReference>
<evidence type="ECO:0000313" key="2">
    <source>
        <dbReference type="EMBL" id="SDQ82055.1"/>
    </source>
</evidence>
<keyword evidence="3" id="KW-1185">Reference proteome</keyword>
<feature type="domain" description="Ice-binding protein C-terminal" evidence="1">
    <location>
        <begin position="444"/>
        <end position="467"/>
    </location>
</feature>
<organism evidence="2 3">
    <name type="scientific">Nitrosospira multiformis</name>
    <dbReference type="NCBI Taxonomy" id="1231"/>
    <lineage>
        <taxon>Bacteria</taxon>
        <taxon>Pseudomonadati</taxon>
        <taxon>Pseudomonadota</taxon>
        <taxon>Betaproteobacteria</taxon>
        <taxon>Nitrosomonadales</taxon>
        <taxon>Nitrosomonadaceae</taxon>
        <taxon>Nitrosospira</taxon>
    </lineage>
</organism>
<dbReference type="NCBIfam" id="TIGR02595">
    <property type="entry name" value="PEP_CTERM"/>
    <property type="match status" value="1"/>
</dbReference>
<dbReference type="Pfam" id="PF07589">
    <property type="entry name" value="PEP-CTERM"/>
    <property type="match status" value="1"/>
</dbReference>
<evidence type="ECO:0000313" key="3">
    <source>
        <dbReference type="Proteomes" id="UP000183471"/>
    </source>
</evidence>
<dbReference type="InterPro" id="IPR013424">
    <property type="entry name" value="Ice-binding_C"/>
</dbReference>
<dbReference type="Proteomes" id="UP000183471">
    <property type="component" value="Unassembled WGS sequence"/>
</dbReference>
<comment type="caution">
    <text evidence="2">The sequence shown here is derived from an EMBL/GenBank/DDBJ whole genome shotgun (WGS) entry which is preliminary data.</text>
</comment>
<accession>A0ABY0TH04</accession>